<gene>
    <name evidence="2" type="ORF">D4Q52_10555</name>
</gene>
<feature type="compositionally biased region" description="Low complexity" evidence="1">
    <location>
        <begin position="116"/>
        <end position="137"/>
    </location>
</feature>
<protein>
    <submittedName>
        <fullName evidence="2">Uncharacterized protein</fullName>
    </submittedName>
</protein>
<evidence type="ECO:0000256" key="1">
    <source>
        <dbReference type="SAM" id="MobiDB-lite"/>
    </source>
</evidence>
<comment type="caution">
    <text evidence="2">The sequence shown here is derived from an EMBL/GenBank/DDBJ whole genome shotgun (WGS) entry which is preliminary data.</text>
</comment>
<feature type="compositionally biased region" description="Low complexity" evidence="1">
    <location>
        <begin position="227"/>
        <end position="240"/>
    </location>
</feature>
<dbReference type="AlphaFoldDB" id="A0A418VG53"/>
<sequence>MLPGIRFLFAAVALAVSMLVFGLGAAALLRASHEQFANVMTVRPAPVLLAARPAEPPMPTLSMLRVEPTNDPQAPAAVSTAPAAESATPAQDPISLNAQPAVRHDESTPPAQTSEAVPNAAAPEPVATAPSAAPAVADKPSQQSSATLPTAAAVELPSAEPTKSDRAAPDTATEPAPAGATVPSAAPSANATPAQTAATSEPRKPDDTPAEAAKLAPVAQNEQSDQPAAGATAVPAGTEAAKSESGEALPEVAALTGPIPTPRRDPRGPAKPATSSSDQPSSSETALEQAVQPDAPETTSSITSPKQKAETPSATRPKAAKRPQAKRKVKRRRQSEVRRPAPVFARPAMAPMSPFGFPPT</sequence>
<proteinExistence type="predicted"/>
<reference evidence="2 3" key="1">
    <citation type="submission" date="2018-09" db="EMBL/GenBank/DDBJ databases">
        <title>Draft genome sequence of Rhodopseudomonas palustris 2.1.18.</title>
        <authorList>
            <person name="Robertson S.L."/>
            <person name="Meyer T.E."/>
            <person name="Kyndt J.A."/>
        </authorList>
    </citation>
    <scope>NUCLEOTIDE SEQUENCE [LARGE SCALE GENOMIC DNA]</scope>
    <source>
        <strain evidence="2 3">2.1.18</strain>
    </source>
</reference>
<feature type="compositionally biased region" description="Basic residues" evidence="1">
    <location>
        <begin position="318"/>
        <end position="333"/>
    </location>
</feature>
<name>A0A418VG53_RHOPL</name>
<feature type="region of interest" description="Disordered" evidence="1">
    <location>
        <begin position="66"/>
        <end position="360"/>
    </location>
</feature>
<evidence type="ECO:0000313" key="3">
    <source>
        <dbReference type="Proteomes" id="UP000285523"/>
    </source>
</evidence>
<dbReference type="Proteomes" id="UP000285523">
    <property type="component" value="Unassembled WGS sequence"/>
</dbReference>
<feature type="compositionally biased region" description="Low complexity" evidence="1">
    <location>
        <begin position="169"/>
        <end position="200"/>
    </location>
</feature>
<accession>A0A418VG53</accession>
<organism evidence="2 3">
    <name type="scientific">Rhodopseudomonas palustris</name>
    <dbReference type="NCBI Taxonomy" id="1076"/>
    <lineage>
        <taxon>Bacteria</taxon>
        <taxon>Pseudomonadati</taxon>
        <taxon>Pseudomonadota</taxon>
        <taxon>Alphaproteobacteria</taxon>
        <taxon>Hyphomicrobiales</taxon>
        <taxon>Nitrobacteraceae</taxon>
        <taxon>Rhodopseudomonas</taxon>
    </lineage>
</organism>
<evidence type="ECO:0000313" key="2">
    <source>
        <dbReference type="EMBL" id="RJF75078.1"/>
    </source>
</evidence>
<feature type="compositionally biased region" description="Low complexity" evidence="1">
    <location>
        <begin position="72"/>
        <end position="91"/>
    </location>
</feature>
<feature type="compositionally biased region" description="Polar residues" evidence="1">
    <location>
        <begin position="297"/>
        <end position="314"/>
    </location>
</feature>
<dbReference type="EMBL" id="QYYD01000009">
    <property type="protein sequence ID" value="RJF75078.1"/>
    <property type="molecule type" value="Genomic_DNA"/>
</dbReference>